<accession>A0A4R3YN43</accession>
<keyword evidence="1" id="KW-1003">Cell membrane</keyword>
<evidence type="ECO:0000256" key="3">
    <source>
        <dbReference type="ARBA" id="ARBA00022676"/>
    </source>
</evidence>
<dbReference type="OrthoDB" id="6532169at2"/>
<name>A0A4R3YN43_9GAMM</name>
<keyword evidence="4 6" id="KW-0808">Transferase</keyword>
<dbReference type="NCBIfam" id="NF002753">
    <property type="entry name" value="PRK02797.1-2"/>
    <property type="match status" value="1"/>
</dbReference>
<dbReference type="InterPro" id="IPR009993">
    <property type="entry name" value="WecF"/>
</dbReference>
<keyword evidence="5" id="KW-0472">Membrane</keyword>
<dbReference type="GO" id="GO:0009246">
    <property type="term" value="P:enterobacterial common antigen biosynthetic process"/>
    <property type="evidence" value="ECO:0007669"/>
    <property type="project" value="InterPro"/>
</dbReference>
<evidence type="ECO:0000313" key="7">
    <source>
        <dbReference type="Proteomes" id="UP000295719"/>
    </source>
</evidence>
<keyword evidence="3" id="KW-0328">Glycosyltransferase</keyword>
<evidence type="ECO:0000256" key="1">
    <source>
        <dbReference type="ARBA" id="ARBA00022475"/>
    </source>
</evidence>
<keyword evidence="2" id="KW-0997">Cell inner membrane</keyword>
<dbReference type="Proteomes" id="UP000295719">
    <property type="component" value="Unassembled WGS sequence"/>
</dbReference>
<organism evidence="6 7">
    <name type="scientific">Biostraticola tofi</name>
    <dbReference type="NCBI Taxonomy" id="466109"/>
    <lineage>
        <taxon>Bacteria</taxon>
        <taxon>Pseudomonadati</taxon>
        <taxon>Pseudomonadota</taxon>
        <taxon>Gammaproteobacteria</taxon>
        <taxon>Enterobacterales</taxon>
        <taxon>Bruguierivoracaceae</taxon>
        <taxon>Biostraticola</taxon>
    </lineage>
</organism>
<evidence type="ECO:0000256" key="2">
    <source>
        <dbReference type="ARBA" id="ARBA00022519"/>
    </source>
</evidence>
<proteinExistence type="predicted"/>
<reference evidence="6 7" key="1">
    <citation type="submission" date="2019-03" db="EMBL/GenBank/DDBJ databases">
        <title>Genomic Encyclopedia of Type Strains, Phase IV (KMG-IV): sequencing the most valuable type-strain genomes for metagenomic binning, comparative biology and taxonomic classification.</title>
        <authorList>
            <person name="Goeker M."/>
        </authorList>
    </citation>
    <scope>NUCLEOTIDE SEQUENCE [LARGE SCALE GENOMIC DNA]</scope>
    <source>
        <strain evidence="6 7">DSM 19580</strain>
    </source>
</reference>
<dbReference type="GO" id="GO:0008417">
    <property type="term" value="F:fucosyltransferase activity"/>
    <property type="evidence" value="ECO:0007669"/>
    <property type="project" value="InterPro"/>
</dbReference>
<protein>
    <submittedName>
        <fullName evidence="6">dTDP-N-acetylfucosamine:lipid II N-acetylfucosaminyltransferase</fullName>
    </submittedName>
</protein>
<dbReference type="SUPFAM" id="SSF53756">
    <property type="entry name" value="UDP-Glycosyltransferase/glycogen phosphorylase"/>
    <property type="match status" value="1"/>
</dbReference>
<gene>
    <name evidence="6" type="ORF">EDC52_108118</name>
</gene>
<sequence length="362" mass="40843">MTLLIHVLGSDIPHHNLTVLRFFNETLAAVCPLDQTRHFMVVAADSSPFAAFERLTIERFTDKKSLARAVFRRAAADPSARFFLHGQFNPGLWLGLLTGKLEPERVAWHIWGADLYEESTRLKHRLFYQLRRRAQGKVGHVFATEGDRSVYRRRHPTVASSLLYFPTRMDAHLQYPPQEPPADDAMPIILVGNSGDPANRHGDALKAIYQQFGTEVKLVVPMGYPGGNQQYIEQVRTQAAAYFPVGQVDILTEQLAFADYLALLRRCSLGYFIFHRQQGIGTLSLLIRCGVPLVLSRQNPFWHDLAQQQVPVMFDTDPLDRAALAAARRQLQDLDTGKIAFFYPNYLQGWLRALTIAAGDGS</sequence>
<evidence type="ECO:0000313" key="6">
    <source>
        <dbReference type="EMBL" id="TCV93731.1"/>
    </source>
</evidence>
<dbReference type="AlphaFoldDB" id="A0A4R3YN43"/>
<evidence type="ECO:0000256" key="4">
    <source>
        <dbReference type="ARBA" id="ARBA00022679"/>
    </source>
</evidence>
<evidence type="ECO:0000256" key="5">
    <source>
        <dbReference type="ARBA" id="ARBA00023136"/>
    </source>
</evidence>
<dbReference type="RefSeq" id="WP_131866520.1">
    <property type="nucleotide sequence ID" value="NZ_SMCR01000008.1"/>
</dbReference>
<keyword evidence="7" id="KW-1185">Reference proteome</keyword>
<comment type="caution">
    <text evidence="6">The sequence shown here is derived from an EMBL/GenBank/DDBJ whole genome shotgun (WGS) entry which is preliminary data.</text>
</comment>
<dbReference type="Pfam" id="PF07429">
    <property type="entry name" value="Glyco_transf_56"/>
    <property type="match status" value="1"/>
</dbReference>
<dbReference type="EMBL" id="SMCR01000008">
    <property type="protein sequence ID" value="TCV93731.1"/>
    <property type="molecule type" value="Genomic_DNA"/>
</dbReference>